<evidence type="ECO:0000313" key="2">
    <source>
        <dbReference type="Proteomes" id="UP000252139"/>
    </source>
</evidence>
<feature type="non-terminal residue" evidence="1">
    <location>
        <position position="52"/>
    </location>
</feature>
<protein>
    <submittedName>
        <fullName evidence="1">Uncharacterized protein</fullName>
    </submittedName>
</protein>
<organism evidence="1 2">
    <name type="scientific">Rhizopus azygosporus</name>
    <name type="common">Rhizopus microsporus var. azygosporus</name>
    <dbReference type="NCBI Taxonomy" id="86630"/>
    <lineage>
        <taxon>Eukaryota</taxon>
        <taxon>Fungi</taxon>
        <taxon>Fungi incertae sedis</taxon>
        <taxon>Mucoromycota</taxon>
        <taxon>Mucoromycotina</taxon>
        <taxon>Mucoromycetes</taxon>
        <taxon>Mucorales</taxon>
        <taxon>Mucorineae</taxon>
        <taxon>Rhizopodaceae</taxon>
        <taxon>Rhizopus</taxon>
    </lineage>
</organism>
<dbReference type="AlphaFoldDB" id="A0A367J397"/>
<gene>
    <name evidence="1" type="ORF">CU097_009193</name>
</gene>
<proteinExistence type="predicted"/>
<sequence length="52" mass="5551">MGLLSHGQLRFDPLKPVILRGLPTEDGSTLFAGNVVLTLTKTTKISNVSVTL</sequence>
<dbReference type="Proteomes" id="UP000252139">
    <property type="component" value="Unassembled WGS sequence"/>
</dbReference>
<dbReference type="STRING" id="86630.A0A367J397"/>
<dbReference type="OrthoDB" id="2333384at2759"/>
<comment type="caution">
    <text evidence="1">The sequence shown here is derived from an EMBL/GenBank/DDBJ whole genome shotgun (WGS) entry which is preliminary data.</text>
</comment>
<dbReference type="EMBL" id="PJQL01002380">
    <property type="protein sequence ID" value="RCH84386.1"/>
    <property type="molecule type" value="Genomic_DNA"/>
</dbReference>
<accession>A0A367J397</accession>
<keyword evidence="2" id="KW-1185">Reference proteome</keyword>
<name>A0A367J397_RHIAZ</name>
<evidence type="ECO:0000313" key="1">
    <source>
        <dbReference type="EMBL" id="RCH84386.1"/>
    </source>
</evidence>
<reference evidence="1 2" key="1">
    <citation type="journal article" date="2018" name="G3 (Bethesda)">
        <title>Phylogenetic and Phylogenomic Definition of Rhizopus Species.</title>
        <authorList>
            <person name="Gryganskyi A.P."/>
            <person name="Golan J."/>
            <person name="Dolatabadi S."/>
            <person name="Mondo S."/>
            <person name="Robb S."/>
            <person name="Idnurm A."/>
            <person name="Muszewska A."/>
            <person name="Steczkiewicz K."/>
            <person name="Masonjones S."/>
            <person name="Liao H.L."/>
            <person name="Gajdeczka M.T."/>
            <person name="Anike F."/>
            <person name="Vuek A."/>
            <person name="Anishchenko I.M."/>
            <person name="Voigt K."/>
            <person name="de Hoog G.S."/>
            <person name="Smith M.E."/>
            <person name="Heitman J."/>
            <person name="Vilgalys R."/>
            <person name="Stajich J.E."/>
        </authorList>
    </citation>
    <scope>NUCLEOTIDE SEQUENCE [LARGE SCALE GENOMIC DNA]</scope>
    <source>
        <strain evidence="1 2">CBS 357.93</strain>
    </source>
</reference>